<dbReference type="GO" id="GO:0046872">
    <property type="term" value="F:metal ion binding"/>
    <property type="evidence" value="ECO:0007669"/>
    <property type="project" value="UniProtKB-KW"/>
</dbReference>
<reference evidence="5" key="1">
    <citation type="submission" date="2022-11" db="UniProtKB">
        <authorList>
            <consortium name="WormBaseParasite"/>
        </authorList>
    </citation>
    <scope>IDENTIFICATION</scope>
</reference>
<accession>A0A914W0K6</accession>
<dbReference type="InterPro" id="IPR008949">
    <property type="entry name" value="Isoprenoid_synthase_dom_sf"/>
</dbReference>
<keyword evidence="3" id="KW-0808">Transferase</keyword>
<dbReference type="InterPro" id="IPR000092">
    <property type="entry name" value="Polyprenyl_synt"/>
</dbReference>
<dbReference type="GO" id="GO:0004659">
    <property type="term" value="F:prenyltransferase activity"/>
    <property type="evidence" value="ECO:0007669"/>
    <property type="project" value="InterPro"/>
</dbReference>
<dbReference type="PANTHER" id="PTHR12001:SF44">
    <property type="entry name" value="GERANYLGERANYL PYROPHOSPHATE SYNTHASE"/>
    <property type="match status" value="1"/>
</dbReference>
<dbReference type="Pfam" id="PF00348">
    <property type="entry name" value="polyprenyl_synt"/>
    <property type="match status" value="1"/>
</dbReference>
<dbReference type="CDD" id="cd00685">
    <property type="entry name" value="Trans_IPPS_HT"/>
    <property type="match status" value="1"/>
</dbReference>
<dbReference type="GO" id="GO:0008299">
    <property type="term" value="P:isoprenoid biosynthetic process"/>
    <property type="evidence" value="ECO:0007669"/>
    <property type="project" value="InterPro"/>
</dbReference>
<dbReference type="Proteomes" id="UP000887566">
    <property type="component" value="Unplaced"/>
</dbReference>
<dbReference type="SFLD" id="SFLDS00005">
    <property type="entry name" value="Isoprenoid_Synthase_Type_I"/>
    <property type="match status" value="1"/>
</dbReference>
<dbReference type="InterPro" id="IPR033749">
    <property type="entry name" value="Polyprenyl_synt_CS"/>
</dbReference>
<evidence type="ECO:0000256" key="3">
    <source>
        <dbReference type="RuleBase" id="RU004466"/>
    </source>
</evidence>
<keyword evidence="4" id="KW-1185">Reference proteome</keyword>
<organism evidence="4 5">
    <name type="scientific">Plectus sambesii</name>
    <dbReference type="NCBI Taxonomy" id="2011161"/>
    <lineage>
        <taxon>Eukaryota</taxon>
        <taxon>Metazoa</taxon>
        <taxon>Ecdysozoa</taxon>
        <taxon>Nematoda</taxon>
        <taxon>Chromadorea</taxon>
        <taxon>Plectida</taxon>
        <taxon>Plectina</taxon>
        <taxon>Plectoidea</taxon>
        <taxon>Plectidae</taxon>
        <taxon>Plectus</taxon>
    </lineage>
</organism>
<keyword evidence="1" id="KW-0479">Metal-binding</keyword>
<protein>
    <submittedName>
        <fullName evidence="5">Geranylgeranyl pyrophosphate synthase</fullName>
    </submittedName>
</protein>
<dbReference type="WBParaSite" id="PSAMB.scaffold2776size21347.g19088.t1">
    <property type="protein sequence ID" value="PSAMB.scaffold2776size21347.g19088.t1"/>
    <property type="gene ID" value="PSAMB.scaffold2776size21347.g19088"/>
</dbReference>
<evidence type="ECO:0000256" key="2">
    <source>
        <dbReference type="ARBA" id="ARBA00022842"/>
    </source>
</evidence>
<dbReference type="GO" id="GO:0042811">
    <property type="term" value="P:pheromone biosynthetic process"/>
    <property type="evidence" value="ECO:0007669"/>
    <property type="project" value="UniProtKB-ARBA"/>
</dbReference>
<name>A0A914W0K6_9BILA</name>
<evidence type="ECO:0000313" key="4">
    <source>
        <dbReference type="Proteomes" id="UP000887566"/>
    </source>
</evidence>
<dbReference type="AlphaFoldDB" id="A0A914W0K6"/>
<dbReference type="SUPFAM" id="SSF48576">
    <property type="entry name" value="Terpenoid synthases"/>
    <property type="match status" value="1"/>
</dbReference>
<dbReference type="SFLD" id="SFLDG01017">
    <property type="entry name" value="Polyprenyl_Transferase_Like"/>
    <property type="match status" value="1"/>
</dbReference>
<sequence length="314" mass="35717">MASATNGCCSKGSDGREEMSTDEIERVLLAPYAYICQMPGKHIRSKLATAFNIWLNVPKDKLMLISEIVQMLHNASLMIDDIEDSSILRRGLPVSHSIYGIPQTINAANYVYFLALQKCFELGHPDATSIFTEQLLELHRGQGKELYWRDTLTCPSRKDYEEMVMQKTGGLFGLAVRLMQLFSTNKGNFKPLIDTLGLLFQIRDDYASLCSADYAEKKSYAEDLTEGKFSFPIIHAIQNDSTDGQVINIIRQKPTEFEVKRYCVELLERSGSFKYTRDVLRTLDKQVMEEMDRFGHNEHLVAVINELRGIYAAD</sequence>
<comment type="similarity">
    <text evidence="3">Belongs to the FPP/GGPP synthase family.</text>
</comment>
<evidence type="ECO:0000256" key="1">
    <source>
        <dbReference type="ARBA" id="ARBA00022723"/>
    </source>
</evidence>
<dbReference type="Gene3D" id="1.10.600.10">
    <property type="entry name" value="Farnesyl Diphosphate Synthase"/>
    <property type="match status" value="1"/>
</dbReference>
<keyword evidence="2" id="KW-0460">Magnesium</keyword>
<dbReference type="PROSITE" id="PS00723">
    <property type="entry name" value="POLYPRENYL_SYNTHASE_1"/>
    <property type="match status" value="1"/>
</dbReference>
<dbReference type="PANTHER" id="PTHR12001">
    <property type="entry name" value="GERANYLGERANYL PYROPHOSPHATE SYNTHASE"/>
    <property type="match status" value="1"/>
</dbReference>
<proteinExistence type="inferred from homology"/>
<evidence type="ECO:0000313" key="5">
    <source>
        <dbReference type="WBParaSite" id="PSAMB.scaffold2776size21347.g19088.t1"/>
    </source>
</evidence>